<dbReference type="RefSeq" id="WP_386832766.1">
    <property type="nucleotide sequence ID" value="NZ_JBHUNP010000001.1"/>
</dbReference>
<reference evidence="3" key="1">
    <citation type="journal article" date="2019" name="Int. J. Syst. Evol. Microbiol.">
        <title>The Global Catalogue of Microorganisms (GCM) 10K type strain sequencing project: providing services to taxonomists for standard genome sequencing and annotation.</title>
        <authorList>
            <consortium name="The Broad Institute Genomics Platform"/>
            <consortium name="The Broad Institute Genome Sequencing Center for Infectious Disease"/>
            <person name="Wu L."/>
            <person name="Ma J."/>
        </authorList>
    </citation>
    <scope>NUCLEOTIDE SEQUENCE [LARGE SCALE GENOMIC DNA]</scope>
    <source>
        <strain evidence="3">CCM 7427</strain>
    </source>
</reference>
<comment type="caution">
    <text evidence="2">The sequence shown here is derived from an EMBL/GenBank/DDBJ whole genome shotgun (WGS) entry which is preliminary data.</text>
</comment>
<protein>
    <submittedName>
        <fullName evidence="2">VOC family protein</fullName>
    </submittedName>
</protein>
<dbReference type="Proteomes" id="UP001597521">
    <property type="component" value="Unassembled WGS sequence"/>
</dbReference>
<sequence>MEALGTIGQLSRSVADIGAAEIWWRDVLGVPHLFTYGNLAFFDCGGVRLMLSAEPEGPPQANIIYFRVTDIAAAHAALLERGVSFLRPPHCIHRHADGTEEWMAFFSDNEDRPLALMSQVRTG</sequence>
<dbReference type="Pfam" id="PF00903">
    <property type="entry name" value="Glyoxalase"/>
    <property type="match status" value="1"/>
</dbReference>
<dbReference type="EMBL" id="JBHUNP010000001">
    <property type="protein sequence ID" value="MFD2647748.1"/>
    <property type="molecule type" value="Genomic_DNA"/>
</dbReference>
<dbReference type="InterPro" id="IPR004360">
    <property type="entry name" value="Glyas_Fos-R_dOase_dom"/>
</dbReference>
<keyword evidence="3" id="KW-1185">Reference proteome</keyword>
<dbReference type="Gene3D" id="3.10.180.10">
    <property type="entry name" value="2,3-Dihydroxybiphenyl 1,2-Dioxygenase, domain 1"/>
    <property type="match status" value="1"/>
</dbReference>
<dbReference type="PROSITE" id="PS51819">
    <property type="entry name" value="VOC"/>
    <property type="match status" value="1"/>
</dbReference>
<proteinExistence type="predicted"/>
<evidence type="ECO:0000313" key="3">
    <source>
        <dbReference type="Proteomes" id="UP001597521"/>
    </source>
</evidence>
<feature type="domain" description="VOC" evidence="1">
    <location>
        <begin position="6"/>
        <end position="119"/>
    </location>
</feature>
<dbReference type="SUPFAM" id="SSF54593">
    <property type="entry name" value="Glyoxalase/Bleomycin resistance protein/Dihydroxybiphenyl dioxygenase"/>
    <property type="match status" value="1"/>
</dbReference>
<name>A0ABW5QJI9_9HYPH</name>
<evidence type="ECO:0000259" key="1">
    <source>
        <dbReference type="PROSITE" id="PS51819"/>
    </source>
</evidence>
<dbReference type="InterPro" id="IPR037523">
    <property type="entry name" value="VOC_core"/>
</dbReference>
<gene>
    <name evidence="2" type="ORF">ACFSX5_08100</name>
</gene>
<evidence type="ECO:0000313" key="2">
    <source>
        <dbReference type="EMBL" id="MFD2647748.1"/>
    </source>
</evidence>
<dbReference type="InterPro" id="IPR029068">
    <property type="entry name" value="Glyas_Bleomycin-R_OHBP_Dase"/>
</dbReference>
<organism evidence="2 3">
    <name type="scientific">Devosia albogilva</name>
    <dbReference type="NCBI Taxonomy" id="429726"/>
    <lineage>
        <taxon>Bacteria</taxon>
        <taxon>Pseudomonadati</taxon>
        <taxon>Pseudomonadota</taxon>
        <taxon>Alphaproteobacteria</taxon>
        <taxon>Hyphomicrobiales</taxon>
        <taxon>Devosiaceae</taxon>
        <taxon>Devosia</taxon>
    </lineage>
</organism>
<accession>A0ABW5QJI9</accession>